<reference evidence="1 2" key="1">
    <citation type="journal article" date="2013" name="Front. Plant Sci.">
        <title>The Reference Genome of the Halophytic Plant Eutrema salsugineum.</title>
        <authorList>
            <person name="Yang R."/>
            <person name="Jarvis D.E."/>
            <person name="Chen H."/>
            <person name="Beilstein M.A."/>
            <person name="Grimwood J."/>
            <person name="Jenkins J."/>
            <person name="Shu S."/>
            <person name="Prochnik S."/>
            <person name="Xin M."/>
            <person name="Ma C."/>
            <person name="Schmutz J."/>
            <person name="Wing R.A."/>
            <person name="Mitchell-Olds T."/>
            <person name="Schumaker K.S."/>
            <person name="Wang X."/>
        </authorList>
    </citation>
    <scope>NUCLEOTIDE SEQUENCE [LARGE SCALE GENOMIC DNA]</scope>
</reference>
<evidence type="ECO:0000313" key="2">
    <source>
        <dbReference type="Proteomes" id="UP000030689"/>
    </source>
</evidence>
<name>V4NLA2_EUTSA</name>
<proteinExistence type="predicted"/>
<dbReference type="AlphaFoldDB" id="V4NLA2"/>
<dbReference type="EMBL" id="KI517416">
    <property type="protein sequence ID" value="ESQ47191.1"/>
    <property type="molecule type" value="Genomic_DNA"/>
</dbReference>
<dbReference type="Proteomes" id="UP000030689">
    <property type="component" value="Unassembled WGS sequence"/>
</dbReference>
<gene>
    <name evidence="1" type="ORF">EUTSA_v10028161mg</name>
</gene>
<dbReference type="eggNOG" id="KOG0157">
    <property type="taxonomic scope" value="Eukaryota"/>
</dbReference>
<dbReference type="Gramene" id="ESQ47191">
    <property type="protein sequence ID" value="ESQ47191"/>
    <property type="gene ID" value="EUTSA_v10028161mg"/>
</dbReference>
<dbReference type="KEGG" id="eus:EUTSA_v10028161mg"/>
<protein>
    <submittedName>
        <fullName evidence="1">Uncharacterized protein</fullName>
    </submittedName>
</protein>
<sequence length="129" mass="14642">VTECVHLSINQETSNSRTSINLCLPNNTRPNKTKPAFPLLERVYRSSLLAVKAIGRNSSPTDLIASPSPFLKIPFLKPESLRRYVGAMDEIASRNFETEWANQGQLIVFPLTKKYVKCISCSFTYFWPM</sequence>
<evidence type="ECO:0000313" key="1">
    <source>
        <dbReference type="EMBL" id="ESQ47191.1"/>
    </source>
</evidence>
<feature type="non-terminal residue" evidence="1">
    <location>
        <position position="1"/>
    </location>
</feature>
<keyword evidence="2" id="KW-1185">Reference proteome</keyword>
<organism evidence="1 2">
    <name type="scientific">Eutrema salsugineum</name>
    <name type="common">Saltwater cress</name>
    <name type="synonym">Sisymbrium salsugineum</name>
    <dbReference type="NCBI Taxonomy" id="72664"/>
    <lineage>
        <taxon>Eukaryota</taxon>
        <taxon>Viridiplantae</taxon>
        <taxon>Streptophyta</taxon>
        <taxon>Embryophyta</taxon>
        <taxon>Tracheophyta</taxon>
        <taxon>Spermatophyta</taxon>
        <taxon>Magnoliopsida</taxon>
        <taxon>eudicotyledons</taxon>
        <taxon>Gunneridae</taxon>
        <taxon>Pentapetalae</taxon>
        <taxon>rosids</taxon>
        <taxon>malvids</taxon>
        <taxon>Brassicales</taxon>
        <taxon>Brassicaceae</taxon>
        <taxon>Eutremeae</taxon>
        <taxon>Eutrema</taxon>
    </lineage>
</organism>
<accession>V4NLA2</accession>